<feature type="zinc finger region" description="C3H1-type" evidence="4">
    <location>
        <begin position="163"/>
        <end position="191"/>
    </location>
</feature>
<gene>
    <name evidence="6" type="ORF">ENUP19_0274G0030</name>
</gene>
<name>A0ABQ0DT53_9EUKA</name>
<keyword evidence="3 4" id="KW-0862">Zinc</keyword>
<evidence type="ECO:0000313" key="6">
    <source>
        <dbReference type="EMBL" id="GAB1226041.1"/>
    </source>
</evidence>
<dbReference type="Pfam" id="PF00642">
    <property type="entry name" value="zf-CCCH"/>
    <property type="match status" value="2"/>
</dbReference>
<dbReference type="SUPFAM" id="SSF90229">
    <property type="entry name" value="CCCH zinc finger"/>
    <property type="match status" value="2"/>
</dbReference>
<dbReference type="Proteomes" id="UP001628156">
    <property type="component" value="Unassembled WGS sequence"/>
</dbReference>
<keyword evidence="7" id="KW-1185">Reference proteome</keyword>
<keyword evidence="1 4" id="KW-0479">Metal-binding</keyword>
<feature type="domain" description="C3H1-type" evidence="5">
    <location>
        <begin position="123"/>
        <end position="151"/>
    </location>
</feature>
<feature type="zinc finger region" description="C3H1-type" evidence="4">
    <location>
        <begin position="123"/>
        <end position="151"/>
    </location>
</feature>
<accession>A0ABQ0DT53</accession>
<comment type="caution">
    <text evidence="6">The sequence shown here is derived from an EMBL/GenBank/DDBJ whole genome shotgun (WGS) entry which is preliminary data.</text>
</comment>
<proteinExistence type="predicted"/>
<dbReference type="InterPro" id="IPR000571">
    <property type="entry name" value="Znf_CCCH"/>
</dbReference>
<reference evidence="6 7" key="1">
    <citation type="journal article" date="2019" name="PLoS Negl. Trop. Dis.">
        <title>Whole genome sequencing of Entamoeba nuttalli reveals mammalian host-related molecular signatures and a novel octapeptide-repeat surface protein.</title>
        <authorList>
            <person name="Tanaka M."/>
            <person name="Makiuchi T."/>
            <person name="Komiyama T."/>
            <person name="Shiina T."/>
            <person name="Osaki K."/>
            <person name="Tachibana H."/>
        </authorList>
    </citation>
    <scope>NUCLEOTIDE SEQUENCE [LARGE SCALE GENOMIC DNA]</scope>
    <source>
        <strain evidence="6 7">P19-061405</strain>
    </source>
</reference>
<organism evidence="6 7">
    <name type="scientific">Entamoeba nuttalli</name>
    <dbReference type="NCBI Taxonomy" id="412467"/>
    <lineage>
        <taxon>Eukaryota</taxon>
        <taxon>Amoebozoa</taxon>
        <taxon>Evosea</taxon>
        <taxon>Archamoebae</taxon>
        <taxon>Mastigamoebida</taxon>
        <taxon>Entamoebidae</taxon>
        <taxon>Entamoeba</taxon>
    </lineage>
</organism>
<evidence type="ECO:0000256" key="1">
    <source>
        <dbReference type="ARBA" id="ARBA00022723"/>
    </source>
</evidence>
<dbReference type="InterPro" id="IPR036855">
    <property type="entry name" value="Znf_CCCH_sf"/>
</dbReference>
<dbReference type="SMART" id="SM00356">
    <property type="entry name" value="ZnF_C3H1"/>
    <property type="match status" value="2"/>
</dbReference>
<keyword evidence="2 4" id="KW-0863">Zinc-finger</keyword>
<sequence>MNKFEFVDLSTFSNDSSMFEVFSSQDTSTMNSFAMDELDAIPTEEEKSYFESLQKLDPSFNMDKMLDDDDTEENEQFPTPTPYVLSTTRPQSNPNPIASQILSHSLENQLILEYSHQDKYPNKWRTQPCLFFQRYGFCRKGDECNFSHEIPVSGKQFVSVDKLFRTKPCKYFFTTGTCRKGENCNYSHDTSKFKDYKFD</sequence>
<dbReference type="PROSITE" id="PS50103">
    <property type="entry name" value="ZF_C3H1"/>
    <property type="match status" value="2"/>
</dbReference>
<protein>
    <recommendedName>
        <fullName evidence="5">C3H1-type domain-containing protein</fullName>
    </recommendedName>
</protein>
<dbReference type="Gene3D" id="6.10.250.3220">
    <property type="match status" value="1"/>
</dbReference>
<evidence type="ECO:0000256" key="2">
    <source>
        <dbReference type="ARBA" id="ARBA00022771"/>
    </source>
</evidence>
<evidence type="ECO:0000256" key="3">
    <source>
        <dbReference type="ARBA" id="ARBA00022833"/>
    </source>
</evidence>
<dbReference type="Gene3D" id="4.10.1000.10">
    <property type="entry name" value="Zinc finger, CCCH-type"/>
    <property type="match status" value="1"/>
</dbReference>
<evidence type="ECO:0000313" key="7">
    <source>
        <dbReference type="Proteomes" id="UP001628156"/>
    </source>
</evidence>
<feature type="domain" description="C3H1-type" evidence="5">
    <location>
        <begin position="163"/>
        <end position="191"/>
    </location>
</feature>
<dbReference type="EMBL" id="BAAFRS010000274">
    <property type="protein sequence ID" value="GAB1226041.1"/>
    <property type="molecule type" value="Genomic_DNA"/>
</dbReference>
<evidence type="ECO:0000259" key="5">
    <source>
        <dbReference type="PROSITE" id="PS50103"/>
    </source>
</evidence>
<evidence type="ECO:0000256" key="4">
    <source>
        <dbReference type="PROSITE-ProRule" id="PRU00723"/>
    </source>
</evidence>